<comment type="function">
    <text evidence="4">Binds to MCB elements (Mlu I cell cycle box) found in the promoter of most DNA synthesis genes. Transcriptional activation by MBF has an important role in the transition from G1 to S phase. It may have a dual role in that it behaves as an activator of transcription at the G1-S boundary and as a repressor during other stages of the cell cycle.</text>
</comment>
<feature type="compositionally biased region" description="Basic residues" evidence="7">
    <location>
        <begin position="152"/>
        <end position="162"/>
    </location>
</feature>
<reference evidence="9 10" key="1">
    <citation type="submission" date="2016-01" db="EMBL/GenBank/DDBJ databases">
        <title>Genome sequence of the yeast Holleya sinecauda.</title>
        <authorList>
            <person name="Dietrich F.S."/>
        </authorList>
    </citation>
    <scope>NUCLEOTIDE SEQUENCE [LARGE SCALE GENOMIC DNA]</scope>
    <source>
        <strain evidence="9 10">ATCC 58844</strain>
    </source>
</reference>
<dbReference type="Pfam" id="PF13637">
    <property type="entry name" value="Ank_4"/>
    <property type="match status" value="1"/>
</dbReference>
<feature type="repeat" description="ANK" evidence="6">
    <location>
        <begin position="486"/>
        <end position="518"/>
    </location>
</feature>
<feature type="compositionally biased region" description="Low complexity" evidence="7">
    <location>
        <begin position="273"/>
        <end position="282"/>
    </location>
</feature>
<dbReference type="InterPro" id="IPR036770">
    <property type="entry name" value="Ankyrin_rpt-contain_sf"/>
</dbReference>
<dbReference type="GO" id="GO:0033309">
    <property type="term" value="C:SBF transcription complex"/>
    <property type="evidence" value="ECO:0007669"/>
    <property type="project" value="TreeGrafter"/>
</dbReference>
<dbReference type="InterPro" id="IPR002110">
    <property type="entry name" value="Ankyrin_rpt"/>
</dbReference>
<dbReference type="PROSITE" id="PS50088">
    <property type="entry name" value="ANK_REPEAT"/>
    <property type="match status" value="2"/>
</dbReference>
<dbReference type="FunFam" id="3.10.260.10:FF:000004">
    <property type="entry name" value="Transcription factor MBP1"/>
    <property type="match status" value="1"/>
</dbReference>
<dbReference type="GeneID" id="28721550"/>
<dbReference type="PANTHER" id="PTHR43828:SF15">
    <property type="entry name" value="TRANSCRIPTION FACTOR MBP1"/>
    <property type="match status" value="1"/>
</dbReference>
<dbReference type="PANTHER" id="PTHR43828">
    <property type="entry name" value="ASPARAGINASE"/>
    <property type="match status" value="1"/>
</dbReference>
<dbReference type="InterPro" id="IPR018004">
    <property type="entry name" value="KilA/APSES_HTH"/>
</dbReference>
<dbReference type="PROSITE" id="PS51299">
    <property type="entry name" value="HTH_APSES"/>
    <property type="match status" value="1"/>
</dbReference>
<evidence type="ECO:0000256" key="3">
    <source>
        <dbReference type="ARBA" id="ARBA00023125"/>
    </source>
</evidence>
<dbReference type="STRING" id="45286.A0A109UVV3"/>
<dbReference type="AlphaFoldDB" id="A0A109UVV3"/>
<keyword evidence="3" id="KW-0238">DNA-binding</keyword>
<dbReference type="GO" id="GO:0030907">
    <property type="term" value="C:MBF transcription complex"/>
    <property type="evidence" value="ECO:0007669"/>
    <property type="project" value="UniProtKB-ARBA"/>
</dbReference>
<proteinExistence type="predicted"/>
<feature type="region of interest" description="Disordered" evidence="7">
    <location>
        <begin position="266"/>
        <end position="287"/>
    </location>
</feature>
<dbReference type="InterPro" id="IPR003163">
    <property type="entry name" value="Tscrpt_reg_HTH_APSES-type"/>
</dbReference>
<evidence type="ECO:0000256" key="1">
    <source>
        <dbReference type="ARBA" id="ARBA00022737"/>
    </source>
</evidence>
<evidence type="ECO:0000259" key="8">
    <source>
        <dbReference type="PROSITE" id="PS51299"/>
    </source>
</evidence>
<dbReference type="InterPro" id="IPR051642">
    <property type="entry name" value="SWI6-like"/>
</dbReference>
<dbReference type="PROSITE" id="PS50297">
    <property type="entry name" value="ANK_REP_REGION"/>
    <property type="match status" value="2"/>
</dbReference>
<evidence type="ECO:0000256" key="7">
    <source>
        <dbReference type="SAM" id="MobiDB-lite"/>
    </source>
</evidence>
<dbReference type="Gene3D" id="3.10.260.10">
    <property type="entry name" value="Transcription regulator HTH, APSES-type DNA-binding domain"/>
    <property type="match status" value="1"/>
</dbReference>
<keyword evidence="2 6" id="KW-0040">ANK repeat</keyword>
<evidence type="ECO:0000313" key="10">
    <source>
        <dbReference type="Proteomes" id="UP000243052"/>
    </source>
</evidence>
<feature type="repeat" description="ANK" evidence="6">
    <location>
        <begin position="368"/>
        <end position="400"/>
    </location>
</feature>
<dbReference type="OrthoDB" id="6718656at2759"/>
<evidence type="ECO:0000256" key="2">
    <source>
        <dbReference type="ARBA" id="ARBA00023043"/>
    </source>
</evidence>
<name>A0A109UVV3_9SACH</name>
<dbReference type="EMBL" id="CP014242">
    <property type="protein sequence ID" value="AMD18508.1"/>
    <property type="molecule type" value="Genomic_DNA"/>
</dbReference>
<evidence type="ECO:0000256" key="5">
    <source>
        <dbReference type="ARBA" id="ARBA00073969"/>
    </source>
</evidence>
<feature type="region of interest" description="Disordered" evidence="7">
    <location>
        <begin position="109"/>
        <end position="172"/>
    </location>
</feature>
<organism evidence="9 10">
    <name type="scientific">Eremothecium sinecaudum</name>
    <dbReference type="NCBI Taxonomy" id="45286"/>
    <lineage>
        <taxon>Eukaryota</taxon>
        <taxon>Fungi</taxon>
        <taxon>Dikarya</taxon>
        <taxon>Ascomycota</taxon>
        <taxon>Saccharomycotina</taxon>
        <taxon>Saccharomycetes</taxon>
        <taxon>Saccharomycetales</taxon>
        <taxon>Saccharomycetaceae</taxon>
        <taxon>Eremothecium</taxon>
    </lineage>
</organism>
<dbReference type="Pfam" id="PF04383">
    <property type="entry name" value="KilA-N"/>
    <property type="match status" value="1"/>
</dbReference>
<protein>
    <recommendedName>
        <fullName evidence="5">Transcription factor MBP1</fullName>
    </recommendedName>
</protein>
<evidence type="ECO:0000256" key="6">
    <source>
        <dbReference type="PROSITE-ProRule" id="PRU00023"/>
    </source>
</evidence>
<dbReference type="GO" id="GO:0003677">
    <property type="term" value="F:DNA binding"/>
    <property type="evidence" value="ECO:0007669"/>
    <property type="project" value="UniProtKB-KW"/>
</dbReference>
<dbReference type="SUPFAM" id="SSF48403">
    <property type="entry name" value="Ankyrin repeat"/>
    <property type="match status" value="1"/>
</dbReference>
<accession>A0A109UVV3</accession>
<evidence type="ECO:0000256" key="4">
    <source>
        <dbReference type="ARBA" id="ARBA00054211"/>
    </source>
</evidence>
<dbReference type="Gene3D" id="1.25.40.20">
    <property type="entry name" value="Ankyrin repeat-containing domain"/>
    <property type="match status" value="1"/>
</dbReference>
<sequence>MSATNGPSNQIYSAKYSGVDVYEFLHPTGSIMKRKADDWVNATHILKAAKFAKAKRTRILEKEVITDVHEKVQGGFGKYQGTWVPLDIARRLAQKFEVLEELKPLFDFTQRDGTASPPQAPKHHHASRSDPLKRRAAKSPSVSGNFSEPAVPKRRGRPPRKKKLEEDVSNDAAQMGKHEMAGFPRPSIPISLISSNQLPLIQSAFHKNIGNEQSGNHNKPHRQQLQQKYEELDIEDGLSSDIEANIAQSMGQAARNANTMNTALISGKEEHSSSSSSLPSSPTDFSAPMAFDTQRVGSATSPFGTALPRYSIPSRPPNTDLDQKANEYITKLVNYFINSELQSSNSIPMELLHPPHGTPYIDAWIDSEHHTAFHWACAMGELPIVEVLLQAGSNRRATNILGETPLTRASIFHNSYTKRTYPRIFQLLQDTVFDLDSRSQTVIHHIVKRKSSTPSTLYYLDVVLSKIKDFSPQYRIETLINTQDDKGNTPLHIAAMNGDRKFFQILTGNDALTTIKNHAGVTADELINNKFDKNSHLNNNHGYHNHSNGNSIWSLNTAATSTVVAAPAIPTSSSAKNDILPSEASATVSKAIPEVVGLMKDLANSYQTLHQDRNQELRDLKKVLKSINNSVVAVDMKISEILDVKSVDQVCDEIDNLKLYTLELQHKYAEQQKELFGILEKEQHLELQELVKKNQEIKHNKEQSGSSVTSAEAPANFAREIKALTMLQFQRKAKMKRLLELLCGNDRLHKFKKMIAQGTDVELGDVDNFLDIILQQLNEEKQVK</sequence>
<dbReference type="RefSeq" id="XP_017985504.1">
    <property type="nucleotide sequence ID" value="XM_018130400.1"/>
</dbReference>
<dbReference type="Proteomes" id="UP000243052">
    <property type="component" value="Chromosome ii"/>
</dbReference>
<evidence type="ECO:0000313" key="9">
    <source>
        <dbReference type="EMBL" id="AMD18508.1"/>
    </source>
</evidence>
<dbReference type="Pfam" id="PF00023">
    <property type="entry name" value="Ank"/>
    <property type="match status" value="1"/>
</dbReference>
<keyword evidence="1" id="KW-0677">Repeat</keyword>
<dbReference type="SMART" id="SM00248">
    <property type="entry name" value="ANK"/>
    <property type="match status" value="3"/>
</dbReference>
<dbReference type="SUPFAM" id="SSF54616">
    <property type="entry name" value="DNA-binding domain of Mlu1-box binding protein MBP1"/>
    <property type="match status" value="1"/>
</dbReference>
<dbReference type="SMART" id="SM01252">
    <property type="entry name" value="KilA-N"/>
    <property type="match status" value="1"/>
</dbReference>
<dbReference type="InterPro" id="IPR036887">
    <property type="entry name" value="HTH_APSES_sf"/>
</dbReference>
<gene>
    <name evidence="9" type="ORF">AW171_hschr211</name>
</gene>
<dbReference type="GO" id="GO:0001228">
    <property type="term" value="F:DNA-binding transcription activator activity, RNA polymerase II-specific"/>
    <property type="evidence" value="ECO:0007669"/>
    <property type="project" value="UniProtKB-ARBA"/>
</dbReference>
<feature type="domain" description="HTH APSES-type" evidence="8">
    <location>
        <begin position="11"/>
        <end position="117"/>
    </location>
</feature>
<keyword evidence="10" id="KW-1185">Reference proteome</keyword>